<accession>A0ACB9RN97</accession>
<keyword evidence="2" id="KW-1185">Reference proteome</keyword>
<comment type="caution">
    <text evidence="1">The sequence shown here is derived from an EMBL/GenBank/DDBJ whole genome shotgun (WGS) entry which is preliminary data.</text>
</comment>
<dbReference type="EMBL" id="CM042882">
    <property type="protein sequence ID" value="KAI4379084.1"/>
    <property type="molecule type" value="Genomic_DNA"/>
</dbReference>
<reference evidence="2" key="1">
    <citation type="journal article" date="2023" name="Front. Plant Sci.">
        <title>Chromosomal-level genome assembly of Melastoma candidum provides insights into trichome evolution.</title>
        <authorList>
            <person name="Zhong Y."/>
            <person name="Wu W."/>
            <person name="Sun C."/>
            <person name="Zou P."/>
            <person name="Liu Y."/>
            <person name="Dai S."/>
            <person name="Zhou R."/>
        </authorList>
    </citation>
    <scope>NUCLEOTIDE SEQUENCE [LARGE SCALE GENOMIC DNA]</scope>
</reference>
<evidence type="ECO:0000313" key="2">
    <source>
        <dbReference type="Proteomes" id="UP001057402"/>
    </source>
</evidence>
<dbReference type="Proteomes" id="UP001057402">
    <property type="component" value="Chromosome 3"/>
</dbReference>
<evidence type="ECO:0000313" key="1">
    <source>
        <dbReference type="EMBL" id="KAI4379084.1"/>
    </source>
</evidence>
<protein>
    <submittedName>
        <fullName evidence="1">Uncharacterized protein</fullName>
    </submittedName>
</protein>
<name>A0ACB9RN97_9MYRT</name>
<organism evidence="1 2">
    <name type="scientific">Melastoma candidum</name>
    <dbReference type="NCBI Taxonomy" id="119954"/>
    <lineage>
        <taxon>Eukaryota</taxon>
        <taxon>Viridiplantae</taxon>
        <taxon>Streptophyta</taxon>
        <taxon>Embryophyta</taxon>
        <taxon>Tracheophyta</taxon>
        <taxon>Spermatophyta</taxon>
        <taxon>Magnoliopsida</taxon>
        <taxon>eudicotyledons</taxon>
        <taxon>Gunneridae</taxon>
        <taxon>Pentapetalae</taxon>
        <taxon>rosids</taxon>
        <taxon>malvids</taxon>
        <taxon>Myrtales</taxon>
        <taxon>Melastomataceae</taxon>
        <taxon>Melastomatoideae</taxon>
        <taxon>Melastomateae</taxon>
        <taxon>Melastoma</taxon>
    </lineage>
</organism>
<gene>
    <name evidence="1" type="ORF">MLD38_005423</name>
</gene>
<proteinExistence type="predicted"/>
<sequence length="179" mass="19679">MGTSDSEQQQQQPPPMGIPVAGVPVPPPRMSYQDSQPPPAVPWSTDICGCFPDHFGRFCISWWCPCYTFGQISEIVDRGSSSCGVNGAIYLLLACVTGCACCYSLIYRMKMRKQFALEGSNCQDCLLHCFCEACALTQEYQELKNRGFDLSLGWTGNAGRQDPGVVMAPVVPEGMKREM</sequence>